<feature type="transmembrane region" description="Helical" evidence="1">
    <location>
        <begin position="76"/>
        <end position="95"/>
    </location>
</feature>
<dbReference type="AlphaFoldDB" id="A0A0E9NS02"/>
<keyword evidence="3" id="KW-1185">Reference proteome</keyword>
<evidence type="ECO:0000313" key="2">
    <source>
        <dbReference type="EMBL" id="GAO52654.1"/>
    </source>
</evidence>
<evidence type="ECO:0000313" key="3">
    <source>
        <dbReference type="Proteomes" id="UP000033140"/>
    </source>
</evidence>
<sequence length="203" mass="21841">MAEIFGDTVKGGIASALTGGSVAASVAVLKNKPTNAWAIPTAISCGVFGGCFFGVRQIILTGTTGFHSRLVTDKDRLCASGVSGALVGGFLNAIYQKNARAAIPAAIVYGLIGTSGQLTINFVQSLRRSYILHKKVEAGELEPELAAVLPSQEKKWWSYSPIRQITSEDHRVILQEKLVNVDMQIAQVDAELEHIMKLEEDRN</sequence>
<feature type="transmembrane region" description="Helical" evidence="1">
    <location>
        <begin position="101"/>
        <end position="123"/>
    </location>
</feature>
<keyword evidence="1" id="KW-0812">Transmembrane</keyword>
<dbReference type="RefSeq" id="XP_019023347.1">
    <property type="nucleotide sequence ID" value="XM_019171209.1"/>
</dbReference>
<dbReference type="STRING" id="698492.A0A0E9NS02"/>
<dbReference type="PANTHER" id="PTHR41390:SF1">
    <property type="entry name" value="NADH-UBIQUINONE OXIDOREDUCTASE 213 KDA SUBUNIT"/>
    <property type="match status" value="1"/>
</dbReference>
<accession>A0A0E9NS02</accession>
<dbReference type="PANTHER" id="PTHR41390">
    <property type="entry name" value="CHROMOSOME 7, WHOLE GENOME SHOTGUN SEQUENCE"/>
    <property type="match status" value="1"/>
</dbReference>
<organism evidence="2 3">
    <name type="scientific">Saitoella complicata (strain BCRC 22490 / CBS 7301 / JCM 7358 / NBRC 10748 / NRRL Y-17804)</name>
    <dbReference type="NCBI Taxonomy" id="698492"/>
    <lineage>
        <taxon>Eukaryota</taxon>
        <taxon>Fungi</taxon>
        <taxon>Dikarya</taxon>
        <taxon>Ascomycota</taxon>
        <taxon>Taphrinomycotina</taxon>
        <taxon>Taphrinomycotina incertae sedis</taxon>
        <taxon>Saitoella</taxon>
    </lineage>
</organism>
<feature type="transmembrane region" description="Helical" evidence="1">
    <location>
        <begin position="37"/>
        <end position="55"/>
    </location>
</feature>
<comment type="caution">
    <text evidence="2">The sequence shown here is derived from an EMBL/GenBank/DDBJ whole genome shotgun (WGS) entry which is preliminary data.</text>
</comment>
<reference evidence="2 3" key="3">
    <citation type="journal article" date="2015" name="Genome Announc.">
        <title>Draft Genome Sequence of the Archiascomycetous Yeast Saitoella complicata.</title>
        <authorList>
            <person name="Yamauchi K."/>
            <person name="Kondo S."/>
            <person name="Hamamoto M."/>
            <person name="Takahashi Y."/>
            <person name="Ogura Y."/>
            <person name="Hayashi T."/>
            <person name="Nishida H."/>
        </authorList>
    </citation>
    <scope>NUCLEOTIDE SEQUENCE [LARGE SCALE GENOMIC DNA]</scope>
    <source>
        <strain evidence="2 3">NRRL Y-17804</strain>
    </source>
</reference>
<dbReference type="OMA" id="SEDHRVI"/>
<evidence type="ECO:0000256" key="1">
    <source>
        <dbReference type="SAM" id="Phobius"/>
    </source>
</evidence>
<reference evidence="2 3" key="1">
    <citation type="journal article" date="2011" name="J. Gen. Appl. Microbiol.">
        <title>Draft genome sequencing of the enigmatic yeast Saitoella complicata.</title>
        <authorList>
            <person name="Nishida H."/>
            <person name="Hamamoto M."/>
            <person name="Sugiyama J."/>
        </authorList>
    </citation>
    <scope>NUCLEOTIDE SEQUENCE [LARGE SCALE GENOMIC DNA]</scope>
    <source>
        <strain evidence="2 3">NRRL Y-17804</strain>
    </source>
</reference>
<keyword evidence="1" id="KW-1133">Transmembrane helix</keyword>
<proteinExistence type="predicted"/>
<reference evidence="2 3" key="2">
    <citation type="journal article" date="2014" name="J. Gen. Appl. Microbiol.">
        <title>The early diverging ascomycetous budding yeast Saitoella complicata has three histone deacetylases belonging to the Clr6, Hos2, and Rpd3 lineages.</title>
        <authorList>
            <person name="Nishida H."/>
            <person name="Matsumoto T."/>
            <person name="Kondo S."/>
            <person name="Hamamoto M."/>
            <person name="Yoshikawa H."/>
        </authorList>
    </citation>
    <scope>NUCLEOTIDE SEQUENCE [LARGE SCALE GENOMIC DNA]</scope>
    <source>
        <strain evidence="2 3">NRRL Y-17804</strain>
    </source>
</reference>
<gene>
    <name evidence="2" type="ORF">G7K_6726-t1</name>
</gene>
<dbReference type="OrthoDB" id="5565730at2759"/>
<name>A0A0E9NS02_SAICN</name>
<dbReference type="Proteomes" id="UP000033140">
    <property type="component" value="Unassembled WGS sequence"/>
</dbReference>
<protein>
    <recommendedName>
        <fullName evidence="4">NADH-ubiquinone oxidoreductase subunit B14.7</fullName>
    </recommendedName>
</protein>
<dbReference type="EMBL" id="BACD03000078">
    <property type="protein sequence ID" value="GAO52654.1"/>
    <property type="molecule type" value="Genomic_DNA"/>
</dbReference>
<evidence type="ECO:0008006" key="4">
    <source>
        <dbReference type="Google" id="ProtNLM"/>
    </source>
</evidence>
<keyword evidence="1" id="KW-0472">Membrane</keyword>